<comment type="catalytic activity">
    <reaction evidence="6 7">
        <text>Release of N-terminal amino acids, preferentially methionine, from peptides and arylamides.</text>
        <dbReference type="EC" id="3.4.11.18"/>
    </reaction>
</comment>
<keyword evidence="5 6" id="KW-0378">Hydrolase</keyword>
<evidence type="ECO:0000256" key="1">
    <source>
        <dbReference type="ARBA" id="ARBA00002521"/>
    </source>
</evidence>
<dbReference type="OrthoDB" id="9802055at2"/>
<evidence type="ECO:0000256" key="2">
    <source>
        <dbReference type="ARBA" id="ARBA00022438"/>
    </source>
</evidence>
<dbReference type="PROSITE" id="PS00680">
    <property type="entry name" value="MAP_1"/>
    <property type="match status" value="1"/>
</dbReference>
<dbReference type="Gene3D" id="3.90.230.10">
    <property type="entry name" value="Creatinase/methionine aminopeptidase superfamily"/>
    <property type="match status" value="1"/>
</dbReference>
<evidence type="ECO:0000256" key="3">
    <source>
        <dbReference type="ARBA" id="ARBA00022670"/>
    </source>
</evidence>
<feature type="binding site" evidence="6">
    <location>
        <position position="106"/>
    </location>
    <ligand>
        <name>a divalent metal cation</name>
        <dbReference type="ChEBI" id="CHEBI:60240"/>
        <label>1</label>
    </ligand>
</feature>
<organism evidence="9 10">
    <name type="scientific">Parashewanella curva</name>
    <dbReference type="NCBI Taxonomy" id="2338552"/>
    <lineage>
        <taxon>Bacteria</taxon>
        <taxon>Pseudomonadati</taxon>
        <taxon>Pseudomonadota</taxon>
        <taxon>Gammaproteobacteria</taxon>
        <taxon>Alteromonadales</taxon>
        <taxon>Shewanellaceae</taxon>
        <taxon>Parashewanella</taxon>
    </lineage>
</organism>
<dbReference type="InterPro" id="IPR036005">
    <property type="entry name" value="Creatinase/aminopeptidase-like"/>
</dbReference>
<dbReference type="Pfam" id="PF00557">
    <property type="entry name" value="Peptidase_M24"/>
    <property type="match status" value="1"/>
</dbReference>
<evidence type="ECO:0000313" key="9">
    <source>
        <dbReference type="EMBL" id="RLV59817.1"/>
    </source>
</evidence>
<comment type="similarity">
    <text evidence="6">Belongs to the peptidase M24A family. Methionine aminopeptidase type 1 subfamily.</text>
</comment>
<evidence type="ECO:0000259" key="8">
    <source>
        <dbReference type="Pfam" id="PF00557"/>
    </source>
</evidence>
<feature type="binding site" evidence="6">
    <location>
        <position position="238"/>
    </location>
    <ligand>
        <name>a divalent metal cation</name>
        <dbReference type="ChEBI" id="CHEBI:60240"/>
        <label>2</label>
        <note>catalytic</note>
    </ligand>
</feature>
<dbReference type="InterPro" id="IPR002467">
    <property type="entry name" value="Pept_M24A_MAP1"/>
</dbReference>
<feature type="binding site" evidence="6">
    <location>
        <position position="174"/>
    </location>
    <ligand>
        <name>a divalent metal cation</name>
        <dbReference type="ChEBI" id="CHEBI:60240"/>
        <label>2</label>
        <note>catalytic</note>
    </ligand>
</feature>
<dbReference type="NCBIfam" id="NF008970">
    <property type="entry name" value="PRK12318.1"/>
    <property type="match status" value="1"/>
</dbReference>
<dbReference type="GO" id="GO:0046872">
    <property type="term" value="F:metal ion binding"/>
    <property type="evidence" value="ECO:0007669"/>
    <property type="project" value="UniProtKB-UniRule"/>
</dbReference>
<dbReference type="Proteomes" id="UP000281474">
    <property type="component" value="Unassembled WGS sequence"/>
</dbReference>
<keyword evidence="3 6" id="KW-0645">Protease</keyword>
<dbReference type="HAMAP" id="MF_01974">
    <property type="entry name" value="MetAP_1"/>
    <property type="match status" value="1"/>
</dbReference>
<evidence type="ECO:0000256" key="7">
    <source>
        <dbReference type="RuleBase" id="RU003653"/>
    </source>
</evidence>
<dbReference type="GO" id="GO:0006508">
    <property type="term" value="P:proteolysis"/>
    <property type="evidence" value="ECO:0007669"/>
    <property type="project" value="UniProtKB-KW"/>
</dbReference>
<feature type="domain" description="Peptidase M24" evidence="8">
    <location>
        <begin position="12"/>
        <end position="245"/>
    </location>
</feature>
<name>A0A3L8PWI4_9GAMM</name>
<keyword evidence="10" id="KW-1185">Reference proteome</keyword>
<comment type="caution">
    <text evidence="9">The sequence shown here is derived from an EMBL/GenBank/DDBJ whole genome shotgun (WGS) entry which is preliminary data.</text>
</comment>
<dbReference type="GO" id="GO:0005829">
    <property type="term" value="C:cytosol"/>
    <property type="evidence" value="ECO:0007669"/>
    <property type="project" value="TreeGrafter"/>
</dbReference>
<feature type="binding site" evidence="6">
    <location>
        <position position="206"/>
    </location>
    <ligand>
        <name>a divalent metal cation</name>
        <dbReference type="ChEBI" id="CHEBI:60240"/>
        <label>2</label>
        <note>catalytic</note>
    </ligand>
</feature>
<sequence>MSITIKTAEEIEKMRAAGKLAAQVLEMIEPHVKAGVTTNELNDICAKYTEEQNAISAPLDYHGFPKSICTSVNEVICHGIPNDTPLKDGDIVNLDITVILDGYHGDTSKMFLIGDVTPKNKRLCRIAQESLYLAIRKVRPGMKLGEIGTTIEKFIKASKTGLEKYSIVQDYCGHGIGAVFHEEPQVVHYKNNDKTVIRPGMCFTIEPMINAGRNTSVLDAEDKWTVRTADGKNSAQWEHTLLVTETGVEVLTLREEEDFPRVINHK</sequence>
<evidence type="ECO:0000256" key="4">
    <source>
        <dbReference type="ARBA" id="ARBA00022723"/>
    </source>
</evidence>
<comment type="subunit">
    <text evidence="6">Monomer.</text>
</comment>
<accession>A0A3L8PWI4</accession>
<dbReference type="PRINTS" id="PR00599">
    <property type="entry name" value="MAPEPTIDASE"/>
</dbReference>
<keyword evidence="4 6" id="KW-0479">Metal-binding</keyword>
<keyword evidence="2 6" id="KW-0031">Aminopeptidase</keyword>
<protein>
    <recommendedName>
        <fullName evidence="6 7">Methionine aminopeptidase</fullName>
        <shortName evidence="6">MAP</shortName>
        <shortName evidence="6">MetAP</shortName>
        <ecNumber evidence="6 7">3.4.11.18</ecNumber>
    </recommendedName>
    <alternativeName>
        <fullName evidence="6">Peptidase M</fullName>
    </alternativeName>
</protein>
<dbReference type="EC" id="3.4.11.18" evidence="6 7"/>
<feature type="binding site" evidence="6">
    <location>
        <position position="238"/>
    </location>
    <ligand>
        <name>a divalent metal cation</name>
        <dbReference type="ChEBI" id="CHEBI:60240"/>
        <label>1</label>
    </ligand>
</feature>
<evidence type="ECO:0000256" key="5">
    <source>
        <dbReference type="ARBA" id="ARBA00022801"/>
    </source>
</evidence>
<comment type="function">
    <text evidence="1 6">Removes the N-terminal methionine from nascent proteins. The N-terminal methionine is often cleaved when the second residue in the primary sequence is small and uncharged (Met-Ala-, Cys, Gly, Pro, Ser, Thr, or Val). Requires deformylation of the N(alpha)-formylated initiator methionine before it can be hydrolyzed.</text>
</comment>
<comment type="cofactor">
    <cofactor evidence="6">
        <name>Co(2+)</name>
        <dbReference type="ChEBI" id="CHEBI:48828"/>
    </cofactor>
    <cofactor evidence="6">
        <name>Zn(2+)</name>
        <dbReference type="ChEBI" id="CHEBI:29105"/>
    </cofactor>
    <cofactor evidence="6">
        <name>Mn(2+)</name>
        <dbReference type="ChEBI" id="CHEBI:29035"/>
    </cofactor>
    <cofactor evidence="6">
        <name>Fe(2+)</name>
        <dbReference type="ChEBI" id="CHEBI:29033"/>
    </cofactor>
    <text evidence="6">Binds 2 divalent metal cations per subunit. Has a high-affinity and a low affinity metal-binding site. The true nature of the physiological cofactor is under debate. The enzyme is active with cobalt, zinc, manganese or divalent iron ions. Most likely, methionine aminopeptidases function as mononuclear Fe(2+)-metalloproteases under physiological conditions, and the catalytically relevant metal-binding site has been assigned to the histidine-containing high-affinity site.</text>
</comment>
<dbReference type="InterPro" id="IPR000994">
    <property type="entry name" value="Pept_M24"/>
</dbReference>
<dbReference type="GO" id="GO:0004239">
    <property type="term" value="F:initiator methionyl aminopeptidase activity"/>
    <property type="evidence" value="ECO:0007669"/>
    <property type="project" value="UniProtKB-UniRule"/>
</dbReference>
<dbReference type="AlphaFoldDB" id="A0A3L8PWI4"/>
<dbReference type="RefSeq" id="WP_121838880.1">
    <property type="nucleotide sequence ID" value="NZ_ML014775.1"/>
</dbReference>
<feature type="binding site" evidence="6">
    <location>
        <position position="78"/>
    </location>
    <ligand>
        <name>substrate</name>
    </ligand>
</feature>
<proteinExistence type="inferred from homology"/>
<evidence type="ECO:0000313" key="10">
    <source>
        <dbReference type="Proteomes" id="UP000281474"/>
    </source>
</evidence>
<dbReference type="NCBIfam" id="TIGR00500">
    <property type="entry name" value="met_pdase_I"/>
    <property type="match status" value="1"/>
</dbReference>
<dbReference type="GO" id="GO:0070006">
    <property type="term" value="F:metalloaminopeptidase activity"/>
    <property type="evidence" value="ECO:0007669"/>
    <property type="project" value="UniProtKB-UniRule"/>
</dbReference>
<feature type="binding site" evidence="6">
    <location>
        <position position="106"/>
    </location>
    <ligand>
        <name>a divalent metal cation</name>
        <dbReference type="ChEBI" id="CHEBI:60240"/>
        <label>2</label>
        <note>catalytic</note>
    </ligand>
</feature>
<feature type="binding site" evidence="6">
    <location>
        <position position="181"/>
    </location>
    <ligand>
        <name>substrate</name>
    </ligand>
</feature>
<evidence type="ECO:0000256" key="6">
    <source>
        <dbReference type="HAMAP-Rule" id="MF_01974"/>
    </source>
</evidence>
<dbReference type="PANTHER" id="PTHR43330:SF27">
    <property type="entry name" value="METHIONINE AMINOPEPTIDASE"/>
    <property type="match status" value="1"/>
</dbReference>
<dbReference type="EMBL" id="QZEI01000026">
    <property type="protein sequence ID" value="RLV59817.1"/>
    <property type="molecule type" value="Genomic_DNA"/>
</dbReference>
<dbReference type="PANTHER" id="PTHR43330">
    <property type="entry name" value="METHIONINE AMINOPEPTIDASE"/>
    <property type="match status" value="1"/>
</dbReference>
<dbReference type="SUPFAM" id="SSF55920">
    <property type="entry name" value="Creatinase/aminopeptidase"/>
    <property type="match status" value="1"/>
</dbReference>
<reference evidence="9 10" key="1">
    <citation type="submission" date="2018-09" db="EMBL/GenBank/DDBJ databases">
        <title>Phylogeny of the Shewanellaceae, and recommendation for two new genera, Pseudoshewanella and Parashewanella.</title>
        <authorList>
            <person name="Wang G."/>
        </authorList>
    </citation>
    <scope>NUCLEOTIDE SEQUENCE [LARGE SCALE GENOMIC DNA]</scope>
    <source>
        <strain evidence="9 10">C51</strain>
    </source>
</reference>
<feature type="binding site" evidence="6">
    <location>
        <position position="95"/>
    </location>
    <ligand>
        <name>a divalent metal cation</name>
        <dbReference type="ChEBI" id="CHEBI:60240"/>
        <label>1</label>
    </ligand>
</feature>
<dbReference type="CDD" id="cd01086">
    <property type="entry name" value="MetAP1"/>
    <property type="match status" value="1"/>
</dbReference>
<gene>
    <name evidence="6 9" type="primary">map</name>
    <name evidence="9" type="ORF">D5018_10095</name>
</gene>
<dbReference type="InterPro" id="IPR001714">
    <property type="entry name" value="Pept_M24_MAP"/>
</dbReference>